<evidence type="ECO:0000256" key="8">
    <source>
        <dbReference type="ARBA" id="ARBA00023128"/>
    </source>
</evidence>
<dbReference type="GO" id="GO:0008320">
    <property type="term" value="F:protein transmembrane transporter activity"/>
    <property type="evidence" value="ECO:0007669"/>
    <property type="project" value="InterPro"/>
</dbReference>
<evidence type="ECO:0000256" key="4">
    <source>
        <dbReference type="ARBA" id="ARBA00022452"/>
    </source>
</evidence>
<dbReference type="FunCoup" id="A0A2V0NYS6">
    <property type="interactions" value="2093"/>
</dbReference>
<dbReference type="AlphaFoldDB" id="A0A2V0NYS6"/>
<dbReference type="EMBL" id="BDRX01000032">
    <property type="protein sequence ID" value="GBF92469.1"/>
    <property type="molecule type" value="Genomic_DNA"/>
</dbReference>
<dbReference type="GO" id="GO:0005741">
    <property type="term" value="C:mitochondrial outer membrane"/>
    <property type="evidence" value="ECO:0007669"/>
    <property type="project" value="UniProtKB-SubCell"/>
</dbReference>
<keyword evidence="6" id="KW-1000">Mitochondrion outer membrane</keyword>
<dbReference type="InterPro" id="IPR027246">
    <property type="entry name" value="Porin_Euk/Tom40"/>
</dbReference>
<dbReference type="PANTHER" id="PTHR10802">
    <property type="entry name" value="MITOCHONDRIAL IMPORT RECEPTOR SUBUNIT TOM40"/>
    <property type="match status" value="1"/>
</dbReference>
<dbReference type="CDD" id="cd07305">
    <property type="entry name" value="Porin3_Tom40"/>
    <property type="match status" value="1"/>
</dbReference>
<evidence type="ECO:0000256" key="9">
    <source>
        <dbReference type="ARBA" id="ARBA00023136"/>
    </source>
</evidence>
<dbReference type="Gene3D" id="2.40.160.10">
    <property type="entry name" value="Porin"/>
    <property type="match status" value="2"/>
</dbReference>
<sequence>MGNALTSRADAAVDTAAPPLPNFVAGSSPIVQAAIEEMKSSVGKTNYQQLPQPVRYEEMQREINFALRPDLFEGMRFEITRPLNQNFFLTHSLFMGNAETPHHDPRGLPLKASVGVYEFGANVIQDRWFALGRLSSDGRMSGRFRREFSEWLVGKIQISTQQGQAQVMADLGIKGTDWNAEVKVGNPGFYGMNYFQSITPNLSVGGELFYLTQQLKSGVGIAARHVGEKHIAVGQIANTGVVNLQYMHRVTERINMVSDLMWQLNSREATAAIGYDCMLRQSRVQGRIDTNGIVSCFITERFGPLNFLLSAELDHAAKNYKFGFGFTLGE</sequence>
<comment type="similarity">
    <text evidence="2">Belongs to the Tom40 family.</text>
</comment>
<dbReference type="GO" id="GO:0030150">
    <property type="term" value="P:protein import into mitochondrial matrix"/>
    <property type="evidence" value="ECO:0007669"/>
    <property type="project" value="InterPro"/>
</dbReference>
<evidence type="ECO:0000256" key="6">
    <source>
        <dbReference type="ARBA" id="ARBA00022787"/>
    </source>
</evidence>
<keyword evidence="9" id="KW-0472">Membrane</keyword>
<evidence type="ECO:0000256" key="3">
    <source>
        <dbReference type="ARBA" id="ARBA00022448"/>
    </source>
</evidence>
<keyword evidence="4" id="KW-1134">Transmembrane beta strand</keyword>
<keyword evidence="11" id="KW-1185">Reference proteome</keyword>
<dbReference type="STRING" id="307507.A0A2V0NYS6"/>
<keyword evidence="8" id="KW-0496">Mitochondrion</keyword>
<dbReference type="Pfam" id="PF01459">
    <property type="entry name" value="Porin_3"/>
    <property type="match status" value="1"/>
</dbReference>
<evidence type="ECO:0000256" key="1">
    <source>
        <dbReference type="ARBA" id="ARBA00004374"/>
    </source>
</evidence>
<proteinExistence type="inferred from homology"/>
<dbReference type="OrthoDB" id="19656at2759"/>
<accession>A0A2V0NYS6</accession>
<dbReference type="InterPro" id="IPR037930">
    <property type="entry name" value="Tom40"/>
</dbReference>
<name>A0A2V0NYS6_9CHLO</name>
<evidence type="ECO:0000313" key="10">
    <source>
        <dbReference type="EMBL" id="GBF92469.1"/>
    </source>
</evidence>
<keyword evidence="3" id="KW-0813">Transport</keyword>
<evidence type="ECO:0000256" key="2">
    <source>
        <dbReference type="ARBA" id="ARBA00010510"/>
    </source>
</evidence>
<protein>
    <submittedName>
        <fullName evidence="10">Mitochondrial translocase</fullName>
    </submittedName>
</protein>
<evidence type="ECO:0000256" key="5">
    <source>
        <dbReference type="ARBA" id="ARBA00022692"/>
    </source>
</evidence>
<comment type="caution">
    <text evidence="10">The sequence shown here is derived from an EMBL/GenBank/DDBJ whole genome shotgun (WGS) entry which is preliminary data.</text>
</comment>
<keyword evidence="7" id="KW-0653">Protein transport</keyword>
<gene>
    <name evidence="10" type="ORF">Rsub_04573</name>
</gene>
<organism evidence="10 11">
    <name type="scientific">Raphidocelis subcapitata</name>
    <dbReference type="NCBI Taxonomy" id="307507"/>
    <lineage>
        <taxon>Eukaryota</taxon>
        <taxon>Viridiplantae</taxon>
        <taxon>Chlorophyta</taxon>
        <taxon>core chlorophytes</taxon>
        <taxon>Chlorophyceae</taxon>
        <taxon>CS clade</taxon>
        <taxon>Sphaeropleales</taxon>
        <taxon>Selenastraceae</taxon>
        <taxon>Raphidocelis</taxon>
    </lineage>
</organism>
<comment type="subcellular location">
    <subcellularLocation>
        <location evidence="1">Mitochondrion outer membrane</location>
        <topology evidence="1">Multi-pass membrane protein</topology>
    </subcellularLocation>
</comment>
<evidence type="ECO:0000256" key="7">
    <source>
        <dbReference type="ARBA" id="ARBA00022927"/>
    </source>
</evidence>
<dbReference type="Proteomes" id="UP000247498">
    <property type="component" value="Unassembled WGS sequence"/>
</dbReference>
<dbReference type="InParanoid" id="A0A2V0NYS6"/>
<dbReference type="InterPro" id="IPR023614">
    <property type="entry name" value="Porin_dom_sf"/>
</dbReference>
<keyword evidence="5" id="KW-0812">Transmembrane</keyword>
<reference evidence="10 11" key="1">
    <citation type="journal article" date="2018" name="Sci. Rep.">
        <title>Raphidocelis subcapitata (=Pseudokirchneriella subcapitata) provides an insight into genome evolution and environmental adaptations in the Sphaeropleales.</title>
        <authorList>
            <person name="Suzuki S."/>
            <person name="Yamaguchi H."/>
            <person name="Nakajima N."/>
            <person name="Kawachi M."/>
        </authorList>
    </citation>
    <scope>NUCLEOTIDE SEQUENCE [LARGE SCALE GENOMIC DNA]</scope>
    <source>
        <strain evidence="10 11">NIES-35</strain>
    </source>
</reference>
<evidence type="ECO:0000313" key="11">
    <source>
        <dbReference type="Proteomes" id="UP000247498"/>
    </source>
</evidence>